<dbReference type="GO" id="GO:0043024">
    <property type="term" value="F:ribosomal small subunit binding"/>
    <property type="evidence" value="ECO:0007669"/>
    <property type="project" value="TreeGrafter"/>
</dbReference>
<evidence type="ECO:0000256" key="1">
    <source>
        <dbReference type="ARBA" id="ARBA00022845"/>
    </source>
</evidence>
<evidence type="ECO:0000256" key="3">
    <source>
        <dbReference type="ARBA" id="ARBA00041148"/>
    </source>
</evidence>
<gene>
    <name evidence="4" type="primary">raiA</name>
    <name evidence="4" type="ORF">EII21_01775</name>
</gene>
<dbReference type="OrthoDB" id="9795980at2"/>
<proteinExistence type="predicted"/>
<name>A0A3P2A867_9NEIS</name>
<evidence type="ECO:0000313" key="5">
    <source>
        <dbReference type="Proteomes" id="UP000269923"/>
    </source>
</evidence>
<dbReference type="InterPro" id="IPR050574">
    <property type="entry name" value="HPF/YfiA_ribosome-assoc"/>
</dbReference>
<dbReference type="Proteomes" id="UP000269923">
    <property type="component" value="Unassembled WGS sequence"/>
</dbReference>
<protein>
    <recommendedName>
        <fullName evidence="3">Ribosome hibernation promoting factor</fullName>
    </recommendedName>
</protein>
<dbReference type="PANTHER" id="PTHR33231">
    <property type="entry name" value="30S RIBOSOMAL PROTEIN"/>
    <property type="match status" value="1"/>
</dbReference>
<sequence>MNLHINGLNIDVSDALRERITTKLERVNRHSSGSIISVHFTLSSDKHQHKAAAHLHLAGKDLHVEAVESEMQAAIDVLMDKIDRAVLQHKEKSHNVR</sequence>
<dbReference type="PANTHER" id="PTHR33231:SF1">
    <property type="entry name" value="30S RIBOSOMAL PROTEIN"/>
    <property type="match status" value="1"/>
</dbReference>
<dbReference type="InterPro" id="IPR036567">
    <property type="entry name" value="RHF-like"/>
</dbReference>
<dbReference type="GO" id="GO:0045900">
    <property type="term" value="P:negative regulation of translational elongation"/>
    <property type="evidence" value="ECO:0007669"/>
    <property type="project" value="TreeGrafter"/>
</dbReference>
<dbReference type="GO" id="GO:0022627">
    <property type="term" value="C:cytosolic small ribosomal subunit"/>
    <property type="evidence" value="ECO:0007669"/>
    <property type="project" value="TreeGrafter"/>
</dbReference>
<comment type="caution">
    <text evidence="4">The sequence shown here is derived from an EMBL/GenBank/DDBJ whole genome shotgun (WGS) entry which is preliminary data.</text>
</comment>
<dbReference type="Pfam" id="PF02482">
    <property type="entry name" value="Ribosomal_S30AE"/>
    <property type="match status" value="1"/>
</dbReference>
<organism evidence="4 5">
    <name type="scientific">Conchiformibius steedae</name>
    <dbReference type="NCBI Taxonomy" id="153493"/>
    <lineage>
        <taxon>Bacteria</taxon>
        <taxon>Pseudomonadati</taxon>
        <taxon>Pseudomonadota</taxon>
        <taxon>Betaproteobacteria</taxon>
        <taxon>Neisseriales</taxon>
        <taxon>Neisseriaceae</taxon>
        <taxon>Conchiformibius</taxon>
    </lineage>
</organism>
<evidence type="ECO:0000313" key="4">
    <source>
        <dbReference type="EMBL" id="RRD91148.1"/>
    </source>
</evidence>
<comment type="subunit">
    <text evidence="2">Associates exclusively with 100S ribosomes, which are dimers of 70S ribosomes.</text>
</comment>
<dbReference type="AlphaFoldDB" id="A0A3P2A867"/>
<dbReference type="Gene3D" id="3.30.160.100">
    <property type="entry name" value="Ribosome hibernation promotion factor-like"/>
    <property type="match status" value="1"/>
</dbReference>
<dbReference type="InterPro" id="IPR003489">
    <property type="entry name" value="RHF/RaiA"/>
</dbReference>
<dbReference type="RefSeq" id="WP_124793962.1">
    <property type="nucleotide sequence ID" value="NZ_CAMIGD010000005.1"/>
</dbReference>
<keyword evidence="5" id="KW-1185">Reference proteome</keyword>
<dbReference type="EMBL" id="RQYC01000002">
    <property type="protein sequence ID" value="RRD91148.1"/>
    <property type="molecule type" value="Genomic_DNA"/>
</dbReference>
<dbReference type="CDD" id="cd00552">
    <property type="entry name" value="RaiA"/>
    <property type="match status" value="1"/>
</dbReference>
<dbReference type="SUPFAM" id="SSF69754">
    <property type="entry name" value="Ribosome binding protein Y (YfiA homologue)"/>
    <property type="match status" value="1"/>
</dbReference>
<dbReference type="NCBIfam" id="TIGR00741">
    <property type="entry name" value="yfiA"/>
    <property type="match status" value="1"/>
</dbReference>
<keyword evidence="1" id="KW-0810">Translation regulation</keyword>
<dbReference type="STRING" id="1121352.GCA_000620925_00327"/>
<evidence type="ECO:0000256" key="2">
    <source>
        <dbReference type="ARBA" id="ARBA00038695"/>
    </source>
</evidence>
<reference evidence="4 5" key="1">
    <citation type="submission" date="2018-11" db="EMBL/GenBank/DDBJ databases">
        <title>Genomes From Bacteria Associated with the Canine Oral Cavity: a Test Case for Automated Genome-Based Taxonomic Assignment.</title>
        <authorList>
            <person name="Coil D.A."/>
            <person name="Jospin G."/>
            <person name="Darling A.E."/>
            <person name="Wallis C."/>
            <person name="Davis I.J."/>
            <person name="Harris S."/>
            <person name="Eisen J.A."/>
            <person name="Holcombe L.J."/>
            <person name="O'Flynn C."/>
        </authorList>
    </citation>
    <scope>NUCLEOTIDE SEQUENCE [LARGE SCALE GENOMIC DNA]</scope>
    <source>
        <strain evidence="4 5">COT-280</strain>
    </source>
</reference>
<accession>A0A3P2A867</accession>